<reference evidence="2" key="1">
    <citation type="journal article" date="2018" name="BMC Genomics">
        <title>The complete and fully assembled genome sequence of Aeromonas salmonicida subsp. pectinolytica and its comparative analysis with other Aeromonas species: investigation of the mobilome in environmental and pathogenic strains.</title>
        <authorList>
            <person name="Pfeiffer F."/>
            <person name="Zamora-Lagos M.A."/>
            <person name="Blettinger M."/>
            <person name="Yeroslaviz A."/>
            <person name="Dahl A."/>
            <person name="Gruber S."/>
            <person name="Habermann B.H."/>
        </authorList>
    </citation>
    <scope>NUCLEOTIDE SEQUENCE [LARGE SCALE GENOMIC DNA]</scope>
    <source>
        <strain evidence="2">34mel</strain>
    </source>
</reference>
<dbReference type="Proteomes" id="UP000222916">
    <property type="component" value="Chromosome"/>
</dbReference>
<dbReference type="EMBL" id="CP022426">
    <property type="protein sequence ID" value="ATP11333.1"/>
    <property type="molecule type" value="Genomic_DNA"/>
</dbReference>
<protein>
    <submittedName>
        <fullName evidence="1">Uncharacterized protein</fullName>
    </submittedName>
</protein>
<proteinExistence type="predicted"/>
<name>A0A2D1QM85_AERSA</name>
<evidence type="ECO:0000313" key="1">
    <source>
        <dbReference type="EMBL" id="ATP11333.1"/>
    </source>
</evidence>
<sequence length="84" mass="8883">MSTVPGYPAAGARLVQSGFNCLVHESISASDVHAHNPRLEHWLSERHQGAMAPPVLCSTGSHEARLPETTGRIGAIATSGQGRR</sequence>
<dbReference type="AlphaFoldDB" id="A0A2D1QM85"/>
<evidence type="ECO:0000313" key="2">
    <source>
        <dbReference type="Proteomes" id="UP000222916"/>
    </source>
</evidence>
<organism evidence="1 2">
    <name type="scientific">Aeromonas salmonicida subsp. pectinolytica 34mel</name>
    <dbReference type="NCBI Taxonomy" id="1324960"/>
    <lineage>
        <taxon>Bacteria</taxon>
        <taxon>Pseudomonadati</taxon>
        <taxon>Pseudomonadota</taxon>
        <taxon>Gammaproteobacteria</taxon>
        <taxon>Aeromonadales</taxon>
        <taxon>Aeromonadaceae</taxon>
        <taxon>Aeromonas</taxon>
    </lineage>
</organism>
<accession>A0A2D1QM85</accession>
<gene>
    <name evidence="1" type="ORF">Asalp_42640</name>
</gene>